<evidence type="ECO:0000256" key="2">
    <source>
        <dbReference type="ARBA" id="ARBA00023012"/>
    </source>
</evidence>
<dbReference type="PROSITE" id="PS00622">
    <property type="entry name" value="HTH_LUXR_1"/>
    <property type="match status" value="1"/>
</dbReference>
<dbReference type="Proteomes" id="UP000032266">
    <property type="component" value="Chromosome"/>
</dbReference>
<keyword evidence="5" id="KW-0804">Transcription</keyword>
<dbReference type="NCBIfam" id="NF007018">
    <property type="entry name" value="PRK09483.1"/>
    <property type="match status" value="1"/>
</dbReference>
<dbReference type="Gene3D" id="3.40.50.2300">
    <property type="match status" value="1"/>
</dbReference>
<dbReference type="InterPro" id="IPR016032">
    <property type="entry name" value="Sig_transdc_resp-reg_C-effctor"/>
</dbReference>
<dbReference type="InterPro" id="IPR001789">
    <property type="entry name" value="Sig_transdc_resp-reg_receiver"/>
</dbReference>
<dbReference type="CDD" id="cd06170">
    <property type="entry name" value="LuxR_C_like"/>
    <property type="match status" value="1"/>
</dbReference>
<feature type="modified residue" description="4-aspartylphosphate" evidence="6">
    <location>
        <position position="54"/>
    </location>
</feature>
<dbReference type="Pfam" id="PF00072">
    <property type="entry name" value="Response_reg"/>
    <property type="match status" value="1"/>
</dbReference>
<dbReference type="SMART" id="SM00421">
    <property type="entry name" value="HTH_LUXR"/>
    <property type="match status" value="1"/>
</dbReference>
<name>A0A0C5VR01_9GAMM</name>
<evidence type="ECO:0000259" key="8">
    <source>
        <dbReference type="PROSITE" id="PS50110"/>
    </source>
</evidence>
<keyword evidence="2" id="KW-0902">Two-component regulatory system</keyword>
<dbReference type="InterPro" id="IPR058245">
    <property type="entry name" value="NreC/VraR/RcsB-like_REC"/>
</dbReference>
<dbReference type="STRING" id="1445510.YC6258_03787"/>
<dbReference type="PANTHER" id="PTHR43214">
    <property type="entry name" value="TWO-COMPONENT RESPONSE REGULATOR"/>
    <property type="match status" value="1"/>
</dbReference>
<gene>
    <name evidence="9" type="ORF">YC6258_03787</name>
</gene>
<dbReference type="PROSITE" id="PS50110">
    <property type="entry name" value="RESPONSE_REGULATORY"/>
    <property type="match status" value="1"/>
</dbReference>
<keyword evidence="10" id="KW-1185">Reference proteome</keyword>
<sequence length="218" mass="23981">MIKIVVVDDHDLVRTGITRLLEDVKGIEVIAEGKSGEEAIELAKRLEPDVLLMDVKMPGIGGLEATRKIAKACPDVKILNVTAWGEDPFPSRLLQAGASGFLTKGADVEEMARAIKTLHAGQKYLSPAIAQRMALNSFMPDSNGRKTPFDDLSDREMQIALMIVSCQKVQEISDKLCLSPKTVNTYRYRIFEKLSIDSDVELTLLAIKHGMLDAEEAV</sequence>
<dbReference type="Pfam" id="PF00196">
    <property type="entry name" value="GerE"/>
    <property type="match status" value="1"/>
</dbReference>
<feature type="domain" description="Response regulatory" evidence="8">
    <location>
        <begin position="3"/>
        <end position="119"/>
    </location>
</feature>
<dbReference type="InterPro" id="IPR000792">
    <property type="entry name" value="Tscrpt_reg_LuxR_C"/>
</dbReference>
<dbReference type="InterPro" id="IPR011006">
    <property type="entry name" value="CheY-like_superfamily"/>
</dbReference>
<evidence type="ECO:0000256" key="5">
    <source>
        <dbReference type="ARBA" id="ARBA00023163"/>
    </source>
</evidence>
<protein>
    <submittedName>
        <fullName evidence="9">Response regulator containing a CheY-like receiver domain and an HTH DNA-binding domain</fullName>
    </submittedName>
</protein>
<dbReference type="AlphaFoldDB" id="A0A0C5VR01"/>
<dbReference type="InterPro" id="IPR039420">
    <property type="entry name" value="WalR-like"/>
</dbReference>
<dbReference type="RefSeq" id="WP_044617989.1">
    <property type="nucleotide sequence ID" value="NZ_CP007142.1"/>
</dbReference>
<dbReference type="PRINTS" id="PR00038">
    <property type="entry name" value="HTHLUXR"/>
</dbReference>
<dbReference type="HOGENOM" id="CLU_000445_90_1_6"/>
<evidence type="ECO:0000256" key="6">
    <source>
        <dbReference type="PROSITE-ProRule" id="PRU00169"/>
    </source>
</evidence>
<evidence type="ECO:0000256" key="3">
    <source>
        <dbReference type="ARBA" id="ARBA00023015"/>
    </source>
</evidence>
<dbReference type="SUPFAM" id="SSF52172">
    <property type="entry name" value="CheY-like"/>
    <property type="match status" value="1"/>
</dbReference>
<dbReference type="GO" id="GO:0006355">
    <property type="term" value="P:regulation of DNA-templated transcription"/>
    <property type="evidence" value="ECO:0007669"/>
    <property type="project" value="InterPro"/>
</dbReference>
<feature type="domain" description="HTH luxR-type" evidence="7">
    <location>
        <begin position="145"/>
        <end position="210"/>
    </location>
</feature>
<dbReference type="OrthoDB" id="9796655at2"/>
<keyword evidence="4 9" id="KW-0238">DNA-binding</keyword>
<proteinExistence type="predicted"/>
<keyword evidence="3" id="KW-0805">Transcription regulation</keyword>
<keyword evidence="1 6" id="KW-0597">Phosphoprotein</keyword>
<dbReference type="GO" id="GO:0000160">
    <property type="term" value="P:phosphorelay signal transduction system"/>
    <property type="evidence" value="ECO:0007669"/>
    <property type="project" value="UniProtKB-KW"/>
</dbReference>
<dbReference type="PATRIC" id="fig|1445510.3.peg.3764"/>
<evidence type="ECO:0000256" key="1">
    <source>
        <dbReference type="ARBA" id="ARBA00022553"/>
    </source>
</evidence>
<evidence type="ECO:0000259" key="7">
    <source>
        <dbReference type="PROSITE" id="PS50043"/>
    </source>
</evidence>
<dbReference type="EMBL" id="CP007142">
    <property type="protein sequence ID" value="AJQ95823.1"/>
    <property type="molecule type" value="Genomic_DNA"/>
</dbReference>
<organism evidence="9 10">
    <name type="scientific">Gynuella sunshinyii YC6258</name>
    <dbReference type="NCBI Taxonomy" id="1445510"/>
    <lineage>
        <taxon>Bacteria</taxon>
        <taxon>Pseudomonadati</taxon>
        <taxon>Pseudomonadota</taxon>
        <taxon>Gammaproteobacteria</taxon>
        <taxon>Oceanospirillales</taxon>
        <taxon>Saccharospirillaceae</taxon>
        <taxon>Gynuella</taxon>
    </lineage>
</organism>
<dbReference type="GO" id="GO:0003677">
    <property type="term" value="F:DNA binding"/>
    <property type="evidence" value="ECO:0007669"/>
    <property type="project" value="UniProtKB-KW"/>
</dbReference>
<dbReference type="KEGG" id="gsn:YC6258_03787"/>
<evidence type="ECO:0000313" key="10">
    <source>
        <dbReference type="Proteomes" id="UP000032266"/>
    </source>
</evidence>
<dbReference type="SUPFAM" id="SSF46894">
    <property type="entry name" value="C-terminal effector domain of the bipartite response regulators"/>
    <property type="match status" value="1"/>
</dbReference>
<dbReference type="CDD" id="cd17535">
    <property type="entry name" value="REC_NarL-like"/>
    <property type="match status" value="1"/>
</dbReference>
<accession>A0A0C5VR01</accession>
<dbReference type="PROSITE" id="PS50043">
    <property type="entry name" value="HTH_LUXR_2"/>
    <property type="match status" value="1"/>
</dbReference>
<reference evidence="9 10" key="1">
    <citation type="submission" date="2014-01" db="EMBL/GenBank/DDBJ databases">
        <title>Full genme sequencing of cellulolytic bacterium Gynuella sunshinyii YC6258T gen. nov., sp. nov.</title>
        <authorList>
            <person name="Khan H."/>
            <person name="Chung E.J."/>
            <person name="Chung Y.R."/>
        </authorList>
    </citation>
    <scope>NUCLEOTIDE SEQUENCE [LARGE SCALE GENOMIC DNA]</scope>
    <source>
        <strain evidence="9 10">YC6258</strain>
    </source>
</reference>
<evidence type="ECO:0000313" key="9">
    <source>
        <dbReference type="EMBL" id="AJQ95823.1"/>
    </source>
</evidence>
<dbReference type="SMART" id="SM00448">
    <property type="entry name" value="REC"/>
    <property type="match status" value="1"/>
</dbReference>
<dbReference type="PANTHER" id="PTHR43214:SF3">
    <property type="entry name" value="RESPONSE REGULATOR UVRY"/>
    <property type="match status" value="1"/>
</dbReference>
<evidence type="ECO:0000256" key="4">
    <source>
        <dbReference type="ARBA" id="ARBA00023125"/>
    </source>
</evidence>